<evidence type="ECO:0000313" key="1">
    <source>
        <dbReference type="EMBL" id="RXZ44880.1"/>
    </source>
</evidence>
<protein>
    <recommendedName>
        <fullName evidence="3">ABC transporter substrate-binding protein</fullName>
    </recommendedName>
</protein>
<dbReference type="PANTHER" id="PTHR40705:SF2">
    <property type="entry name" value="DUF1743 DOMAIN-CONTAINING PROTEIN"/>
    <property type="match status" value="1"/>
</dbReference>
<proteinExistence type="predicted"/>
<dbReference type="EMBL" id="REGR01000002">
    <property type="protein sequence ID" value="RXZ44880.1"/>
    <property type="molecule type" value="Genomic_DNA"/>
</dbReference>
<organism evidence="1 2">
    <name type="scientific">Crenobacter cavernae</name>
    <dbReference type="NCBI Taxonomy" id="2290923"/>
    <lineage>
        <taxon>Bacteria</taxon>
        <taxon>Pseudomonadati</taxon>
        <taxon>Pseudomonadota</taxon>
        <taxon>Betaproteobacteria</taxon>
        <taxon>Neisseriales</taxon>
        <taxon>Neisseriaceae</taxon>
        <taxon>Crenobacter</taxon>
    </lineage>
</organism>
<comment type="caution">
    <text evidence="1">The sequence shown here is derived from an EMBL/GenBank/DDBJ whole genome shotgun (WGS) entry which is preliminary data.</text>
</comment>
<accession>A0ABY0FEZ9</accession>
<evidence type="ECO:0000313" key="2">
    <source>
        <dbReference type="Proteomes" id="UP000290682"/>
    </source>
</evidence>
<sequence length="248" mass="26548">MQVLIGIDDTDTLDSPGTGQRTRELAKRLALLKLAEPLDITRHQFLKSPHIAYTSHNSGACLMVSPRAALPELVDACRHFVAAAAAPGSDPGLCVAMREQVGRAIERFGARARYQIVTQAEAHALAHEAGIYLEGLGGDLSGAIGALASVGQRVAGGPGLLIWLPLLHTLAGRTLCATELTGLVGIDRLLTADGRTVGRAGETVWLGDWPRPVLMAGQRVLLVEEGENDVNDADWWVLPKDRVKQYWG</sequence>
<dbReference type="Gene3D" id="3.30.70.2200">
    <property type="match status" value="1"/>
</dbReference>
<dbReference type="RefSeq" id="WP_129211399.1">
    <property type="nucleotide sequence ID" value="NZ_REGR01000002.1"/>
</dbReference>
<evidence type="ECO:0008006" key="3">
    <source>
        <dbReference type="Google" id="ProtNLM"/>
    </source>
</evidence>
<dbReference type="Proteomes" id="UP000290682">
    <property type="component" value="Unassembled WGS sequence"/>
</dbReference>
<dbReference type="PANTHER" id="PTHR40705">
    <property type="entry name" value="TRNA(ILE2) 2-AGMATINYLCYTIDINE SYNTHETASE TIAS"/>
    <property type="match status" value="1"/>
</dbReference>
<name>A0ABY0FEZ9_9NEIS</name>
<reference evidence="1 2" key="1">
    <citation type="submission" date="2018-10" db="EMBL/GenBank/DDBJ databases">
        <title>Draft genome of Fastidiocella sp. strain 375T, a bacterium isolated from a karstic cave dripping water.</title>
        <authorList>
            <person name="Coelho C."/>
            <person name="Verissimo A."/>
            <person name="Tiago I."/>
        </authorList>
    </citation>
    <scope>NUCLEOTIDE SEQUENCE [LARGE SCALE GENOMIC DNA]</scope>
    <source>
        <strain evidence="1 2">CAVE-375</strain>
    </source>
</reference>
<keyword evidence="2" id="KW-1185">Reference proteome</keyword>
<gene>
    <name evidence="1" type="ORF">EBB06_03020</name>
</gene>